<dbReference type="AlphaFoldDB" id="A0A8B9FPD1"/>
<organism evidence="2 3">
    <name type="scientific">Amazona collaria</name>
    <name type="common">yellow-billed parrot</name>
    <dbReference type="NCBI Taxonomy" id="241587"/>
    <lineage>
        <taxon>Eukaryota</taxon>
        <taxon>Metazoa</taxon>
        <taxon>Chordata</taxon>
        <taxon>Craniata</taxon>
        <taxon>Vertebrata</taxon>
        <taxon>Euteleostomi</taxon>
        <taxon>Archelosauria</taxon>
        <taxon>Archosauria</taxon>
        <taxon>Dinosauria</taxon>
        <taxon>Saurischia</taxon>
        <taxon>Theropoda</taxon>
        <taxon>Coelurosauria</taxon>
        <taxon>Aves</taxon>
        <taxon>Neognathae</taxon>
        <taxon>Neoaves</taxon>
        <taxon>Telluraves</taxon>
        <taxon>Australaves</taxon>
        <taxon>Psittaciformes</taxon>
        <taxon>Psittacidae</taxon>
        <taxon>Amazona</taxon>
    </lineage>
</organism>
<dbReference type="Ensembl" id="ENSACOT00000010306.1">
    <property type="protein sequence ID" value="ENSACOP00000009958.1"/>
    <property type="gene ID" value="ENSACOG00000006922.1"/>
</dbReference>
<name>A0A8B9FPD1_9PSIT</name>
<feature type="compositionally biased region" description="Basic and acidic residues" evidence="1">
    <location>
        <begin position="16"/>
        <end position="27"/>
    </location>
</feature>
<evidence type="ECO:0000313" key="3">
    <source>
        <dbReference type="Proteomes" id="UP000694522"/>
    </source>
</evidence>
<reference evidence="2" key="1">
    <citation type="submission" date="2025-08" db="UniProtKB">
        <authorList>
            <consortium name="Ensembl"/>
        </authorList>
    </citation>
    <scope>IDENTIFICATION</scope>
</reference>
<proteinExistence type="predicted"/>
<dbReference type="Proteomes" id="UP000694522">
    <property type="component" value="Unplaced"/>
</dbReference>
<feature type="region of interest" description="Disordered" evidence="1">
    <location>
        <begin position="1"/>
        <end position="27"/>
    </location>
</feature>
<protein>
    <submittedName>
        <fullName evidence="2">Uncharacterized protein</fullName>
    </submittedName>
</protein>
<keyword evidence="3" id="KW-1185">Reference proteome</keyword>
<evidence type="ECO:0000313" key="2">
    <source>
        <dbReference type="Ensembl" id="ENSACOP00000009958.1"/>
    </source>
</evidence>
<accession>A0A8B9FPD1</accession>
<reference evidence="2" key="2">
    <citation type="submission" date="2025-09" db="UniProtKB">
        <authorList>
            <consortium name="Ensembl"/>
        </authorList>
    </citation>
    <scope>IDENTIFICATION</scope>
</reference>
<evidence type="ECO:0000256" key="1">
    <source>
        <dbReference type="SAM" id="MobiDB-lite"/>
    </source>
</evidence>
<sequence length="101" mass="11319">LLLPGRSLSAGRKGRKPEPGGRHDRPELERLAGLLPFPEEVVAGLEKLSVLRLSSGYLRAERFFTTCSSGRCPCPWNWINFKVSSNPNQGFYDLDKPGFSW</sequence>